<dbReference type="SUPFAM" id="SSF51735">
    <property type="entry name" value="NAD(P)-binding Rossmann-fold domains"/>
    <property type="match status" value="1"/>
</dbReference>
<organism evidence="3 4">
    <name type="scientific">Penicillium cosmopolitanum</name>
    <dbReference type="NCBI Taxonomy" id="1131564"/>
    <lineage>
        <taxon>Eukaryota</taxon>
        <taxon>Fungi</taxon>
        <taxon>Dikarya</taxon>
        <taxon>Ascomycota</taxon>
        <taxon>Pezizomycotina</taxon>
        <taxon>Eurotiomycetes</taxon>
        <taxon>Eurotiomycetidae</taxon>
        <taxon>Eurotiales</taxon>
        <taxon>Aspergillaceae</taxon>
        <taxon>Penicillium</taxon>
    </lineage>
</organism>
<gene>
    <name evidence="3" type="ORF">N7509_011492</name>
</gene>
<dbReference type="Proteomes" id="UP001147747">
    <property type="component" value="Unassembled WGS sequence"/>
</dbReference>
<dbReference type="FunFam" id="3.40.50.720:FF:000481">
    <property type="entry name" value="Alcohol dehydrogenase, variant"/>
    <property type="match status" value="1"/>
</dbReference>
<keyword evidence="1" id="KW-0812">Transmembrane</keyword>
<evidence type="ECO:0000259" key="2">
    <source>
        <dbReference type="SMART" id="SM00829"/>
    </source>
</evidence>
<sequence>MGKAIFLADSGHKPGEPGSVSYPLILRNIPKPVPKEGELLVQLKASALNHRDVFIRQRLNSGITFDVPIGSDGVGVVISVGSQDPASQEWVGRRVILNPGKGWDDAVEGPDNKEAYAVMGGTRHYRNGTFQEFIAIHERYVEVVPGYLTNAEAAALPLAGLTAWRALMTKSGMNNCRKGAVVLVTGIGGGVALMAMQFAVTRGADVYITSSSEEKIQHAIRMGAKGGVNYNAGNWEKSLLEMLSTERPYFDAVIDGAGGDSIERSVKLLKAGGVISLYGMTVSPKMIFPMQAVIKNIDVRGSTMGSRGEFYQMVEFVRAHRIRPVISKVLRASLDDIGAIDSLFNDMRSGKQFGKLVLEFCDDIEKSNM</sequence>
<evidence type="ECO:0000313" key="4">
    <source>
        <dbReference type="Proteomes" id="UP001147747"/>
    </source>
</evidence>
<dbReference type="InterPro" id="IPR052711">
    <property type="entry name" value="Zinc_ADH-like"/>
</dbReference>
<protein>
    <recommendedName>
        <fullName evidence="2">Enoyl reductase (ER) domain-containing protein</fullName>
    </recommendedName>
</protein>
<dbReference type="PANTHER" id="PTHR45033:SF3">
    <property type="entry name" value="DEHYDROGENASE, PUTATIVE (AFU_ORTHOLOGUE AFUA_2G13270)-RELATED"/>
    <property type="match status" value="1"/>
</dbReference>
<proteinExistence type="predicted"/>
<feature type="transmembrane region" description="Helical" evidence="1">
    <location>
        <begin position="180"/>
        <end position="200"/>
    </location>
</feature>
<evidence type="ECO:0000313" key="3">
    <source>
        <dbReference type="EMBL" id="KAJ5378373.1"/>
    </source>
</evidence>
<dbReference type="PANTHER" id="PTHR45033">
    <property type="match status" value="1"/>
</dbReference>
<dbReference type="EMBL" id="JAPZBU010000011">
    <property type="protein sequence ID" value="KAJ5378373.1"/>
    <property type="molecule type" value="Genomic_DNA"/>
</dbReference>
<reference evidence="3" key="2">
    <citation type="journal article" date="2023" name="IMA Fungus">
        <title>Comparative genomic study of the Penicillium genus elucidates a diverse pangenome and 15 lateral gene transfer events.</title>
        <authorList>
            <person name="Petersen C."/>
            <person name="Sorensen T."/>
            <person name="Nielsen M.R."/>
            <person name="Sondergaard T.E."/>
            <person name="Sorensen J.L."/>
            <person name="Fitzpatrick D.A."/>
            <person name="Frisvad J.C."/>
            <person name="Nielsen K.L."/>
        </authorList>
    </citation>
    <scope>NUCLEOTIDE SEQUENCE</scope>
    <source>
        <strain evidence="3">IBT 29677</strain>
    </source>
</reference>
<dbReference type="InterPro" id="IPR013149">
    <property type="entry name" value="ADH-like_C"/>
</dbReference>
<dbReference type="SUPFAM" id="SSF50129">
    <property type="entry name" value="GroES-like"/>
    <property type="match status" value="1"/>
</dbReference>
<keyword evidence="1" id="KW-0472">Membrane</keyword>
<comment type="caution">
    <text evidence="3">The sequence shown here is derived from an EMBL/GenBank/DDBJ whole genome shotgun (WGS) entry which is preliminary data.</text>
</comment>
<evidence type="ECO:0000256" key="1">
    <source>
        <dbReference type="SAM" id="Phobius"/>
    </source>
</evidence>
<dbReference type="GO" id="GO:0016491">
    <property type="term" value="F:oxidoreductase activity"/>
    <property type="evidence" value="ECO:0007669"/>
    <property type="project" value="InterPro"/>
</dbReference>
<dbReference type="Gene3D" id="3.40.50.720">
    <property type="entry name" value="NAD(P)-binding Rossmann-like Domain"/>
    <property type="match status" value="1"/>
</dbReference>
<name>A0A9W9SL80_9EURO</name>
<accession>A0A9W9SL80</accession>
<keyword evidence="4" id="KW-1185">Reference proteome</keyword>
<dbReference type="InterPro" id="IPR013154">
    <property type="entry name" value="ADH-like_N"/>
</dbReference>
<dbReference type="InterPro" id="IPR011032">
    <property type="entry name" value="GroES-like_sf"/>
</dbReference>
<dbReference type="InterPro" id="IPR020843">
    <property type="entry name" value="ER"/>
</dbReference>
<reference evidence="3" key="1">
    <citation type="submission" date="2022-12" db="EMBL/GenBank/DDBJ databases">
        <authorList>
            <person name="Petersen C."/>
        </authorList>
    </citation>
    <scope>NUCLEOTIDE SEQUENCE</scope>
    <source>
        <strain evidence="3">IBT 29677</strain>
    </source>
</reference>
<feature type="domain" description="Enoyl reductase (ER)" evidence="2">
    <location>
        <begin position="15"/>
        <end position="358"/>
    </location>
</feature>
<dbReference type="InterPro" id="IPR036291">
    <property type="entry name" value="NAD(P)-bd_dom_sf"/>
</dbReference>
<dbReference type="SMART" id="SM00829">
    <property type="entry name" value="PKS_ER"/>
    <property type="match status" value="1"/>
</dbReference>
<dbReference type="AlphaFoldDB" id="A0A9W9SL80"/>
<dbReference type="Pfam" id="PF00107">
    <property type="entry name" value="ADH_zinc_N"/>
    <property type="match status" value="1"/>
</dbReference>
<dbReference type="Pfam" id="PF08240">
    <property type="entry name" value="ADH_N"/>
    <property type="match status" value="1"/>
</dbReference>
<dbReference type="GeneID" id="81375109"/>
<dbReference type="RefSeq" id="XP_056482159.1">
    <property type="nucleotide sequence ID" value="XM_056636129.1"/>
</dbReference>
<dbReference type="OrthoDB" id="449487at2759"/>
<dbReference type="Gene3D" id="3.90.180.10">
    <property type="entry name" value="Medium-chain alcohol dehydrogenases, catalytic domain"/>
    <property type="match status" value="1"/>
</dbReference>
<keyword evidence="1" id="KW-1133">Transmembrane helix</keyword>